<comment type="caution">
    <text evidence="1">The sequence shown here is derived from an EMBL/GenBank/DDBJ whole genome shotgun (WGS) entry which is preliminary data.</text>
</comment>
<gene>
    <name evidence="1" type="ORF">AFK76_11355</name>
</gene>
<keyword evidence="2" id="KW-1185">Reference proteome</keyword>
<reference evidence="1 2" key="1">
    <citation type="submission" date="2015-08" db="EMBL/GenBank/DDBJ databases">
        <title>Genome sequencing and assembly of the deep-sea bacterium Idiomarina zobellii.</title>
        <authorList>
            <person name="Mithoefer S.D."/>
            <person name="Rheaume B.A."/>
            <person name="MacLea K.S."/>
        </authorList>
    </citation>
    <scope>NUCLEOTIDE SEQUENCE [LARGE SCALE GENOMIC DNA]</scope>
    <source>
        <strain evidence="1 2">KMM 231</strain>
    </source>
</reference>
<evidence type="ECO:0000313" key="2">
    <source>
        <dbReference type="Proteomes" id="UP000053030"/>
    </source>
</evidence>
<accession>A0A837NH84</accession>
<dbReference type="AlphaFoldDB" id="A0A837NH84"/>
<sequence length="89" mass="10090">MHLSQPIGDAHHFGRVTRQSVLAFAEGLGLNKPVAEREIERLCKSIQQEADKLITELEQQPNFESKAGELQLLRNIRYRCIGEFASQLS</sequence>
<dbReference type="EMBL" id="LHSG01000015">
    <property type="protein sequence ID" value="KPD22112.1"/>
    <property type="molecule type" value="Genomic_DNA"/>
</dbReference>
<proteinExistence type="predicted"/>
<protein>
    <submittedName>
        <fullName evidence="1">Uncharacterized protein</fullName>
    </submittedName>
</protein>
<organism evidence="1 2">
    <name type="scientific">Idiomarina zobellii</name>
    <dbReference type="NCBI Taxonomy" id="86103"/>
    <lineage>
        <taxon>Bacteria</taxon>
        <taxon>Pseudomonadati</taxon>
        <taxon>Pseudomonadota</taxon>
        <taxon>Gammaproteobacteria</taxon>
        <taxon>Alteromonadales</taxon>
        <taxon>Idiomarinaceae</taxon>
        <taxon>Idiomarina</taxon>
    </lineage>
</organism>
<name>A0A837NH84_9GAMM</name>
<dbReference type="Proteomes" id="UP000053030">
    <property type="component" value="Unassembled WGS sequence"/>
</dbReference>
<evidence type="ECO:0000313" key="1">
    <source>
        <dbReference type="EMBL" id="KPD22112.1"/>
    </source>
</evidence>